<accession>A0A5P1FIW7</accession>
<evidence type="ECO:0000313" key="5">
    <source>
        <dbReference type="EMBL" id="ONK76571.1"/>
    </source>
</evidence>
<dbReference type="InterPro" id="IPR002068">
    <property type="entry name" value="A-crystallin/Hsp20_dom"/>
</dbReference>
<dbReference type="Proteomes" id="UP000243459">
    <property type="component" value="Chromosome 3"/>
</dbReference>
<dbReference type="Gene3D" id="2.60.40.790">
    <property type="match status" value="1"/>
</dbReference>
<dbReference type="SMR" id="A0A5P1FIW7"/>
<proteinExistence type="inferred from homology"/>
<dbReference type="InterPro" id="IPR008978">
    <property type="entry name" value="HSP20-like_chaperone"/>
</dbReference>
<dbReference type="Pfam" id="PF00011">
    <property type="entry name" value="HSP20"/>
    <property type="match status" value="1"/>
</dbReference>
<evidence type="ECO:0000256" key="1">
    <source>
        <dbReference type="PROSITE-ProRule" id="PRU00285"/>
    </source>
</evidence>
<evidence type="ECO:0000256" key="2">
    <source>
        <dbReference type="RuleBase" id="RU003616"/>
    </source>
</evidence>
<dbReference type="AlphaFoldDB" id="A0A5P1FIW7"/>
<organism evidence="5 6">
    <name type="scientific">Asparagus officinalis</name>
    <name type="common">Garden asparagus</name>
    <dbReference type="NCBI Taxonomy" id="4686"/>
    <lineage>
        <taxon>Eukaryota</taxon>
        <taxon>Viridiplantae</taxon>
        <taxon>Streptophyta</taxon>
        <taxon>Embryophyta</taxon>
        <taxon>Tracheophyta</taxon>
        <taxon>Spermatophyta</taxon>
        <taxon>Magnoliopsida</taxon>
        <taxon>Liliopsida</taxon>
        <taxon>Asparagales</taxon>
        <taxon>Asparagaceae</taxon>
        <taxon>Asparagoideae</taxon>
        <taxon>Asparagus</taxon>
    </lineage>
</organism>
<feature type="compositionally biased region" description="Basic and acidic residues" evidence="3">
    <location>
        <begin position="160"/>
        <end position="236"/>
    </location>
</feature>
<dbReference type="SUPFAM" id="SSF49764">
    <property type="entry name" value="HSP20-like chaperones"/>
    <property type="match status" value="1"/>
</dbReference>
<reference evidence="6" key="1">
    <citation type="journal article" date="2017" name="Nat. Commun.">
        <title>The asparagus genome sheds light on the origin and evolution of a young Y chromosome.</title>
        <authorList>
            <person name="Harkess A."/>
            <person name="Zhou J."/>
            <person name="Xu C."/>
            <person name="Bowers J.E."/>
            <person name="Van der Hulst R."/>
            <person name="Ayyampalayam S."/>
            <person name="Mercati F."/>
            <person name="Riccardi P."/>
            <person name="McKain M.R."/>
            <person name="Kakrana A."/>
            <person name="Tang H."/>
            <person name="Ray J."/>
            <person name="Groenendijk J."/>
            <person name="Arikit S."/>
            <person name="Mathioni S.M."/>
            <person name="Nakano M."/>
            <person name="Shan H."/>
            <person name="Telgmann-Rauber A."/>
            <person name="Kanno A."/>
            <person name="Yue Z."/>
            <person name="Chen H."/>
            <person name="Li W."/>
            <person name="Chen Y."/>
            <person name="Xu X."/>
            <person name="Zhang Y."/>
            <person name="Luo S."/>
            <person name="Chen H."/>
            <person name="Gao J."/>
            <person name="Mao Z."/>
            <person name="Pires J.C."/>
            <person name="Luo M."/>
            <person name="Kudrna D."/>
            <person name="Wing R.A."/>
            <person name="Meyers B.C."/>
            <person name="Yi K."/>
            <person name="Kong H."/>
            <person name="Lavrijsen P."/>
            <person name="Sunseri F."/>
            <person name="Falavigna A."/>
            <person name="Ye Y."/>
            <person name="Leebens-Mack J.H."/>
            <person name="Chen G."/>
        </authorList>
    </citation>
    <scope>NUCLEOTIDE SEQUENCE [LARGE SCALE GENOMIC DNA]</scope>
    <source>
        <strain evidence="6">cv. DH0086</strain>
    </source>
</reference>
<feature type="compositionally biased region" description="Basic and acidic residues" evidence="3">
    <location>
        <begin position="125"/>
        <end position="152"/>
    </location>
</feature>
<sequence length="311" mass="35800">MDRMRSRKPTFKGHPSLVSRATHEDFKPTIEWIDDQSRRTLLLQLPGFKREEIRVQLDNAGKLLIKGSKQVSENKYLDVDEIFDVPEDTIADKISGRFEDGRLTLVMPKREVKEFVGEKKEAAKYEGHIEEKTPMHEEKKDEHIEERTKDTGESQNEPTQEEKAKSIGEDKKDAAAKHEHPEEKPTSREEKEENRKEEKPKDTKEKQNEPTRKETRKSKDEPVKEEESKNIEEKTTKMKKLREMRKMIPISWLDPGTLDKLNRNKKVIAALDKLNRNKKVIAVAVVSFSAGVYACLKLSSSGMSSACCTVA</sequence>
<name>A0A5P1FIW7_ASPOF</name>
<keyword evidence="6" id="KW-1185">Reference proteome</keyword>
<dbReference type="CDD" id="cd06464">
    <property type="entry name" value="ACD_sHsps-like"/>
    <property type="match status" value="1"/>
</dbReference>
<evidence type="ECO:0000256" key="3">
    <source>
        <dbReference type="SAM" id="MobiDB-lite"/>
    </source>
</evidence>
<dbReference type="OMA" id="EACNHKE"/>
<evidence type="ECO:0000313" key="6">
    <source>
        <dbReference type="Proteomes" id="UP000243459"/>
    </source>
</evidence>
<protein>
    <recommendedName>
        <fullName evidence="4">SHSP domain-containing protein</fullName>
    </recommendedName>
</protein>
<gene>
    <name evidence="5" type="ORF">A4U43_C03F29700</name>
</gene>
<feature type="region of interest" description="Disordered" evidence="3">
    <location>
        <begin position="125"/>
        <end position="236"/>
    </location>
</feature>
<dbReference type="PROSITE" id="PS01031">
    <property type="entry name" value="SHSP"/>
    <property type="match status" value="1"/>
</dbReference>
<feature type="domain" description="SHSP" evidence="4">
    <location>
        <begin position="21"/>
        <end position="126"/>
    </location>
</feature>
<evidence type="ECO:0000259" key="4">
    <source>
        <dbReference type="PROSITE" id="PS01031"/>
    </source>
</evidence>
<dbReference type="Gramene" id="ONK76571">
    <property type="protein sequence ID" value="ONK76571"/>
    <property type="gene ID" value="A4U43_C03F29700"/>
</dbReference>
<comment type="similarity">
    <text evidence="1 2">Belongs to the small heat shock protein (HSP20) family.</text>
</comment>
<dbReference type="OrthoDB" id="1431247at2759"/>
<dbReference type="EMBL" id="CM007383">
    <property type="protein sequence ID" value="ONK76571.1"/>
    <property type="molecule type" value="Genomic_DNA"/>
</dbReference>